<dbReference type="SUPFAM" id="SSF49299">
    <property type="entry name" value="PKD domain"/>
    <property type="match status" value="1"/>
</dbReference>
<dbReference type="InterPro" id="IPR015943">
    <property type="entry name" value="WD40/YVTN_repeat-like_dom_sf"/>
</dbReference>
<dbReference type="CDD" id="cd00146">
    <property type="entry name" value="PKD"/>
    <property type="match status" value="1"/>
</dbReference>
<keyword evidence="1" id="KW-0732">Signal</keyword>
<dbReference type="PROSITE" id="PS50093">
    <property type="entry name" value="PKD"/>
    <property type="match status" value="1"/>
</dbReference>
<dbReference type="Pfam" id="PF18911">
    <property type="entry name" value="PKD_4"/>
    <property type="match status" value="1"/>
</dbReference>
<protein>
    <submittedName>
        <fullName evidence="3">T9SS type A sorting domain-containing protein</fullName>
    </submittedName>
</protein>
<dbReference type="NCBIfam" id="TIGR04183">
    <property type="entry name" value="Por_Secre_tail"/>
    <property type="match status" value="1"/>
</dbReference>
<dbReference type="GO" id="GO:0016020">
    <property type="term" value="C:membrane"/>
    <property type="evidence" value="ECO:0007669"/>
    <property type="project" value="TreeGrafter"/>
</dbReference>
<evidence type="ECO:0000259" key="2">
    <source>
        <dbReference type="PROSITE" id="PS50093"/>
    </source>
</evidence>
<dbReference type="Gene3D" id="2.60.40.10">
    <property type="entry name" value="Immunoglobulins"/>
    <property type="match status" value="1"/>
</dbReference>
<dbReference type="Gene3D" id="2.130.10.10">
    <property type="entry name" value="YVTN repeat-like/Quinoprotein amine dehydrogenase"/>
    <property type="match status" value="2"/>
</dbReference>
<sequence length="703" mass="78887">MKRCLIRVFLLLVPMIVRGQTTEDYFSRPGLNINAYHIGYFDNPFSNSFTLTDTTTLCGRHVLVFSYNEGLAKRFIQIDGDKVYQIYSDCTRELLFDFSLEPGNKITEGFYADYTVVGRNEVILENGEVRFLFDVDSPQGYRRSWIEGIGDIEAGLFPINDPEGLDVFVCARDSTGILWSNAQQLGKCDSLSCLQPRALFSFVQNDFQISVTNASEFATDYLWNFGNGDISHDKNLVYNYPKAGCYSISLHVSNECYKGKKTQSYIIPVCVTPDWDTISKLDFVSPFTFNLKRINDHLQFIYSGTKLYRSDDDGVSWALISIPQGGYSRVVDIEMYDELRGIISCQSDGPADQTKAIMITIDGGLTWQQRALHALYLTNLELGSHGDAWVTGQYNRYFKSIDFGETWTDLSDSGDFQLSGIWNYKDSMLLALITEGNFSNSRYYLGKSFDGGIQWEKYPLPISIKSFYFINPILGYGYSWSNPGLYRTEDGGLSWQLILSDINPVRIAFFDSKTGWISDDNGIVYYTTDGMESFVKTNCKGTSLWAIYPLSNEKAMAVSRQYILEFNGIKPSTCLSSDQDNDGYSDDADCDDTNASIHPGAIEIPNNGIDEDCDGVDLVTATQDLAGMPITIYPNPASETLFISCVLGDLLSITIFDVTGKMLYTQSGTSSINISDFTMGIYFVKMSSISNKQSVIEKIIVMK</sequence>
<dbReference type="SMART" id="SM00089">
    <property type="entry name" value="PKD"/>
    <property type="match status" value="1"/>
</dbReference>
<dbReference type="PANTHER" id="PTHR12106:SF27">
    <property type="entry name" value="SORTILIN-RELATED RECEPTOR"/>
    <property type="match status" value="1"/>
</dbReference>
<dbReference type="Pfam" id="PF11617">
    <property type="entry name" value="Cu-binding_MopE"/>
    <property type="match status" value="1"/>
</dbReference>
<dbReference type="InterPro" id="IPR022409">
    <property type="entry name" value="PKD/Chitinase_dom"/>
</dbReference>
<dbReference type="Proteomes" id="UP000808337">
    <property type="component" value="Unassembled WGS sequence"/>
</dbReference>
<evidence type="ECO:0000256" key="1">
    <source>
        <dbReference type="SAM" id="SignalP"/>
    </source>
</evidence>
<dbReference type="InterPro" id="IPR035986">
    <property type="entry name" value="PKD_dom_sf"/>
</dbReference>
<dbReference type="EMBL" id="JADKGY010000016">
    <property type="protein sequence ID" value="MBK9983310.1"/>
    <property type="molecule type" value="Genomic_DNA"/>
</dbReference>
<dbReference type="InterPro" id="IPR050310">
    <property type="entry name" value="VPS10-sortilin"/>
</dbReference>
<organism evidence="3 4">
    <name type="scientific">Candidatus Opimibacter skivensis</name>
    <dbReference type="NCBI Taxonomy" id="2982028"/>
    <lineage>
        <taxon>Bacteria</taxon>
        <taxon>Pseudomonadati</taxon>
        <taxon>Bacteroidota</taxon>
        <taxon>Saprospiria</taxon>
        <taxon>Saprospirales</taxon>
        <taxon>Saprospiraceae</taxon>
        <taxon>Candidatus Opimibacter</taxon>
    </lineage>
</organism>
<dbReference type="AlphaFoldDB" id="A0A9D7SU31"/>
<dbReference type="Pfam" id="PF18962">
    <property type="entry name" value="Por_Secre_tail"/>
    <property type="match status" value="1"/>
</dbReference>
<evidence type="ECO:0000313" key="4">
    <source>
        <dbReference type="Proteomes" id="UP000808337"/>
    </source>
</evidence>
<reference evidence="3 4" key="1">
    <citation type="submission" date="2020-10" db="EMBL/GenBank/DDBJ databases">
        <title>Connecting structure to function with the recovery of over 1000 high-quality activated sludge metagenome-assembled genomes encoding full-length rRNA genes using long-read sequencing.</title>
        <authorList>
            <person name="Singleton C.M."/>
            <person name="Petriglieri F."/>
            <person name="Kristensen J.M."/>
            <person name="Kirkegaard R.H."/>
            <person name="Michaelsen T.Y."/>
            <person name="Andersen M.H."/>
            <person name="Karst S.M."/>
            <person name="Dueholm M.S."/>
            <person name="Nielsen P.H."/>
            <person name="Albertsen M."/>
        </authorList>
    </citation>
    <scope>NUCLEOTIDE SEQUENCE [LARGE SCALE GENOMIC DNA]</scope>
    <source>
        <strain evidence="3">Ribe_18-Q3-R11-54_MAXAC.273</strain>
    </source>
</reference>
<feature type="chain" id="PRO_5039457018" evidence="1">
    <location>
        <begin position="20"/>
        <end position="703"/>
    </location>
</feature>
<accession>A0A9D7SU31</accession>
<name>A0A9D7SU31_9BACT</name>
<proteinExistence type="predicted"/>
<dbReference type="PANTHER" id="PTHR12106">
    <property type="entry name" value="SORTILIN RELATED"/>
    <property type="match status" value="1"/>
</dbReference>
<comment type="caution">
    <text evidence="3">The sequence shown here is derived from an EMBL/GenBank/DDBJ whole genome shotgun (WGS) entry which is preliminary data.</text>
</comment>
<dbReference type="InterPro" id="IPR026444">
    <property type="entry name" value="Secre_tail"/>
</dbReference>
<dbReference type="InterPro" id="IPR013783">
    <property type="entry name" value="Ig-like_fold"/>
</dbReference>
<gene>
    <name evidence="3" type="ORF">IPP15_13090</name>
</gene>
<dbReference type="SUPFAM" id="SSF110296">
    <property type="entry name" value="Oligoxyloglucan reducing end-specific cellobiohydrolase"/>
    <property type="match status" value="1"/>
</dbReference>
<feature type="domain" description="PKD" evidence="2">
    <location>
        <begin position="221"/>
        <end position="254"/>
    </location>
</feature>
<dbReference type="InterPro" id="IPR021655">
    <property type="entry name" value="Put_metal-bd"/>
</dbReference>
<feature type="signal peptide" evidence="1">
    <location>
        <begin position="1"/>
        <end position="19"/>
    </location>
</feature>
<dbReference type="GO" id="GO:0006892">
    <property type="term" value="P:post-Golgi vesicle-mediated transport"/>
    <property type="evidence" value="ECO:0007669"/>
    <property type="project" value="TreeGrafter"/>
</dbReference>
<evidence type="ECO:0000313" key="3">
    <source>
        <dbReference type="EMBL" id="MBK9983310.1"/>
    </source>
</evidence>
<dbReference type="InterPro" id="IPR000601">
    <property type="entry name" value="PKD_dom"/>
</dbReference>